<accession>A0A0E9V7W4</accession>
<reference evidence="1" key="2">
    <citation type="journal article" date="2015" name="Fish Shellfish Immunol.">
        <title>Early steps in the European eel (Anguilla anguilla)-Vibrio vulnificus interaction in the gills: Role of the RtxA13 toxin.</title>
        <authorList>
            <person name="Callol A."/>
            <person name="Pajuelo D."/>
            <person name="Ebbesson L."/>
            <person name="Teles M."/>
            <person name="MacKenzie S."/>
            <person name="Amaro C."/>
        </authorList>
    </citation>
    <scope>NUCLEOTIDE SEQUENCE</scope>
</reference>
<evidence type="ECO:0000313" key="1">
    <source>
        <dbReference type="EMBL" id="JAH74137.1"/>
    </source>
</evidence>
<protein>
    <submittedName>
        <fullName evidence="1">Uncharacterized protein</fullName>
    </submittedName>
</protein>
<organism evidence="1">
    <name type="scientific">Anguilla anguilla</name>
    <name type="common">European freshwater eel</name>
    <name type="synonym">Muraena anguilla</name>
    <dbReference type="NCBI Taxonomy" id="7936"/>
    <lineage>
        <taxon>Eukaryota</taxon>
        <taxon>Metazoa</taxon>
        <taxon>Chordata</taxon>
        <taxon>Craniata</taxon>
        <taxon>Vertebrata</taxon>
        <taxon>Euteleostomi</taxon>
        <taxon>Actinopterygii</taxon>
        <taxon>Neopterygii</taxon>
        <taxon>Teleostei</taxon>
        <taxon>Anguilliformes</taxon>
        <taxon>Anguillidae</taxon>
        <taxon>Anguilla</taxon>
    </lineage>
</organism>
<sequence length="13" mass="1540">MSVVRKRPQARVL</sequence>
<proteinExistence type="predicted"/>
<dbReference type="EMBL" id="GBXM01034440">
    <property type="protein sequence ID" value="JAH74137.1"/>
    <property type="molecule type" value="Transcribed_RNA"/>
</dbReference>
<reference evidence="1" key="1">
    <citation type="submission" date="2014-11" db="EMBL/GenBank/DDBJ databases">
        <authorList>
            <person name="Amaro Gonzalez C."/>
        </authorList>
    </citation>
    <scope>NUCLEOTIDE SEQUENCE</scope>
</reference>
<name>A0A0E9V7W4_ANGAN</name>